<dbReference type="Proteomes" id="UP000265520">
    <property type="component" value="Unassembled WGS sequence"/>
</dbReference>
<accession>A0A392Q4D8</accession>
<feature type="region of interest" description="Disordered" evidence="1">
    <location>
        <begin position="121"/>
        <end position="168"/>
    </location>
</feature>
<evidence type="ECO:0000313" key="3">
    <source>
        <dbReference type="Proteomes" id="UP000265520"/>
    </source>
</evidence>
<name>A0A392Q4D8_9FABA</name>
<sequence length="168" mass="18692">MLDRRELIITYEKKEDVDSDKELDRSDEVDVFDDVFVIIPEFNIPKHVEVTFNSQKSVVTPLVICPSGPMPYTSNKAVPYKYNATMIEDGREIPIPPLPSAVNIAEVSRVMRSGRVVPAMSPKKVDAPVNRQVQMENPVDNSELNKDIGQSSGTSANSDFDETPIGKL</sequence>
<dbReference type="AlphaFoldDB" id="A0A392Q4D8"/>
<evidence type="ECO:0000256" key="1">
    <source>
        <dbReference type="SAM" id="MobiDB-lite"/>
    </source>
</evidence>
<proteinExistence type="predicted"/>
<protein>
    <submittedName>
        <fullName evidence="2">Uncharacterized protein</fullName>
    </submittedName>
</protein>
<feature type="compositionally biased region" description="Polar residues" evidence="1">
    <location>
        <begin position="131"/>
        <end position="158"/>
    </location>
</feature>
<keyword evidence="3" id="KW-1185">Reference proteome</keyword>
<organism evidence="2 3">
    <name type="scientific">Trifolium medium</name>
    <dbReference type="NCBI Taxonomy" id="97028"/>
    <lineage>
        <taxon>Eukaryota</taxon>
        <taxon>Viridiplantae</taxon>
        <taxon>Streptophyta</taxon>
        <taxon>Embryophyta</taxon>
        <taxon>Tracheophyta</taxon>
        <taxon>Spermatophyta</taxon>
        <taxon>Magnoliopsida</taxon>
        <taxon>eudicotyledons</taxon>
        <taxon>Gunneridae</taxon>
        <taxon>Pentapetalae</taxon>
        <taxon>rosids</taxon>
        <taxon>fabids</taxon>
        <taxon>Fabales</taxon>
        <taxon>Fabaceae</taxon>
        <taxon>Papilionoideae</taxon>
        <taxon>50 kb inversion clade</taxon>
        <taxon>NPAAA clade</taxon>
        <taxon>Hologalegina</taxon>
        <taxon>IRL clade</taxon>
        <taxon>Trifolieae</taxon>
        <taxon>Trifolium</taxon>
    </lineage>
</organism>
<comment type="caution">
    <text evidence="2">The sequence shown here is derived from an EMBL/GenBank/DDBJ whole genome shotgun (WGS) entry which is preliminary data.</text>
</comment>
<reference evidence="2 3" key="1">
    <citation type="journal article" date="2018" name="Front. Plant Sci.">
        <title>Red Clover (Trifolium pratense) and Zigzag Clover (T. medium) - A Picture of Genomic Similarities and Differences.</title>
        <authorList>
            <person name="Dluhosova J."/>
            <person name="Istvanek J."/>
            <person name="Nedelnik J."/>
            <person name="Repkova J."/>
        </authorList>
    </citation>
    <scope>NUCLEOTIDE SEQUENCE [LARGE SCALE GENOMIC DNA]</scope>
    <source>
        <strain evidence="3">cv. 10/8</strain>
        <tissue evidence="2">Leaf</tissue>
    </source>
</reference>
<dbReference type="EMBL" id="LXQA010111431">
    <property type="protein sequence ID" value="MCI18699.1"/>
    <property type="molecule type" value="Genomic_DNA"/>
</dbReference>
<evidence type="ECO:0000313" key="2">
    <source>
        <dbReference type="EMBL" id="MCI18699.1"/>
    </source>
</evidence>